<dbReference type="CTD" id="43513"/>
<dbReference type="SUPFAM" id="SSF54695">
    <property type="entry name" value="POZ domain"/>
    <property type="match status" value="1"/>
</dbReference>
<organism evidence="2">
    <name type="scientific">Melanaphis sacchari</name>
    <dbReference type="NCBI Taxonomy" id="742174"/>
    <lineage>
        <taxon>Eukaryota</taxon>
        <taxon>Metazoa</taxon>
        <taxon>Ecdysozoa</taxon>
        <taxon>Arthropoda</taxon>
        <taxon>Hexapoda</taxon>
        <taxon>Insecta</taxon>
        <taxon>Pterygota</taxon>
        <taxon>Neoptera</taxon>
        <taxon>Paraneoptera</taxon>
        <taxon>Hemiptera</taxon>
        <taxon>Sternorrhyncha</taxon>
        <taxon>Aphidomorpha</taxon>
        <taxon>Aphidoidea</taxon>
        <taxon>Aphididae</taxon>
        <taxon>Aphidini</taxon>
        <taxon>Melanaphis</taxon>
    </lineage>
</organism>
<dbReference type="Gene3D" id="1.25.10.10">
    <property type="entry name" value="Leucine-rich Repeat Variant"/>
    <property type="match status" value="1"/>
</dbReference>
<dbReference type="PANTHER" id="PTHR23312">
    <property type="entry name" value="ARMC5 ARMADILLO REPEAT-CONTAINING -RELATED"/>
    <property type="match status" value="1"/>
</dbReference>
<dbReference type="EMBL" id="GFXV01006137">
    <property type="protein sequence ID" value="MBW17942.1"/>
    <property type="molecule type" value="Transcribed_RNA"/>
</dbReference>
<dbReference type="SMART" id="SM00225">
    <property type="entry name" value="BTB"/>
    <property type="match status" value="1"/>
</dbReference>
<dbReference type="Pfam" id="PF24768">
    <property type="entry name" value="ARM_ARMC5"/>
    <property type="match status" value="1"/>
</dbReference>
<dbReference type="SUPFAM" id="SSF48371">
    <property type="entry name" value="ARM repeat"/>
    <property type="match status" value="1"/>
</dbReference>
<proteinExistence type="predicted"/>
<dbReference type="Gene3D" id="3.30.710.10">
    <property type="entry name" value="Potassium Channel Kv1.1, Chain A"/>
    <property type="match status" value="1"/>
</dbReference>
<dbReference type="InterPro" id="IPR011989">
    <property type="entry name" value="ARM-like"/>
</dbReference>
<dbReference type="PROSITE" id="PS50097">
    <property type="entry name" value="BTB"/>
    <property type="match status" value="1"/>
</dbReference>
<accession>A0A2H8TWM3</accession>
<sequence>MDSITSALANLAADKGGIYGSLVYIRSEMAKKNGGLKEFREYGGIRILSRLLQQVNPKITSLVLSILGDYSMNSECCEELLNYGILKDLSFIMKNINVDSIHYRIFRLIANLAKSEAHIPIMYKHNIHSITIQVLSNTDSDITRYTAIRALRKIWENSSKTGCSEMLKLQAVKIISDSLKSECNEIVMAVLRAQTAILYRVLELKHAKNSLDTVVQILGNSEKKSIDNICILMRLLPERPLVSKIIYAMCKIRDALGYLHQSRLIEHITEILKKEDNHYLTLSMCLLLQCPLNRIRFVNTQDWQSLFLGLITSTNHTYINIAINTLPHFQYCTVTIKKMVEKGLIPMLIKLLSLYVKTNKMPHMCPLEMKTKSLDSSIFVSCASPTTTYDHDASPIWTPPKDDNIATDSHSPYYSPVCESFDIESVNADDSKSDISDFEEKDDEIVEHSSLEDITVCKIIQFLTHVMYMEKVVLLMADKYVWETILDYMQYIENGHNNSNALKILEFITREVLNLNSILTDELILTTHRRLCRPIHELELCNYCMIRNKLGMRIIKNAQSFSSKFGEGMMTGIMDEPDTPDTKLKLKILVSVHVPIVIQNYPKLLILLLSRYKVYYILCNIIKDDQNPSFDDAIGALIALFDEIKITLKKSKIQYCETRDCHKSILQKETTVTLQLDDGALINANKSLLSLKSPMFEAMFRSGGFKEAYQNTIRLNDVSSDCIKSFLLLLEVYCDCLLPGNINVLLELITITDQYMLNELSEKLIIFMINSISVDNCDIIYGWAKDFGHQLKLGVNVDLDVIKYLFSSNSRFPDRVKTIKKISRSSYGQLFIEDLTTLIKGGLSSIITYDDKTSIFYINKLHSGLELSSNITK</sequence>
<dbReference type="InterPro" id="IPR000210">
    <property type="entry name" value="BTB/POZ_dom"/>
</dbReference>
<feature type="domain" description="BTB" evidence="1">
    <location>
        <begin position="670"/>
        <end position="730"/>
    </location>
</feature>
<evidence type="ECO:0000259" key="1">
    <source>
        <dbReference type="PROSITE" id="PS50097"/>
    </source>
</evidence>
<dbReference type="GO" id="GO:0009653">
    <property type="term" value="P:anatomical structure morphogenesis"/>
    <property type="evidence" value="ECO:0007669"/>
    <property type="project" value="TreeGrafter"/>
</dbReference>
<dbReference type="GeneID" id="112601676"/>
<dbReference type="InterPro" id="IPR055445">
    <property type="entry name" value="ARM_ARMC5"/>
</dbReference>
<evidence type="ECO:0000313" key="2">
    <source>
        <dbReference type="EMBL" id="MBW17942.1"/>
    </source>
</evidence>
<dbReference type="Pfam" id="PF00651">
    <property type="entry name" value="BTB"/>
    <property type="match status" value="1"/>
</dbReference>
<dbReference type="PANTHER" id="PTHR23312:SF8">
    <property type="entry name" value="ARMADILLO REPEAT-CONTAINING PROTEIN 5"/>
    <property type="match status" value="1"/>
</dbReference>
<reference evidence="2" key="1">
    <citation type="submission" date="2017-10" db="EMBL/GenBank/DDBJ databases">
        <title>Transcriptome Assembly of Sugarcane Aphid Adults.</title>
        <authorList>
            <person name="Scully E.D."/>
            <person name="Palmer N.A."/>
            <person name="Geib S.M."/>
            <person name="Sarath G."/>
            <person name="Sattler S.E."/>
        </authorList>
    </citation>
    <scope>NUCLEOTIDE SEQUENCE</scope>
    <source>
        <tissue evidence="2">Whole body</tissue>
    </source>
</reference>
<name>A0A2H8TWM3_9HEMI</name>
<dbReference type="GO" id="GO:0005829">
    <property type="term" value="C:cytosol"/>
    <property type="evidence" value="ECO:0007669"/>
    <property type="project" value="TreeGrafter"/>
</dbReference>
<dbReference type="OrthoDB" id="6086604at2759"/>
<protein>
    <submittedName>
        <fullName evidence="2">BTB/POZ domain-containing protein At4g08455</fullName>
    </submittedName>
</protein>
<dbReference type="InterPro" id="IPR011333">
    <property type="entry name" value="SKP1/BTB/POZ_sf"/>
</dbReference>
<dbReference type="InterPro" id="IPR016024">
    <property type="entry name" value="ARM-type_fold"/>
</dbReference>
<dbReference type="RefSeq" id="XP_025205193.1">
    <property type="nucleotide sequence ID" value="XM_025349408.1"/>
</dbReference>
<dbReference type="AlphaFoldDB" id="A0A2H8TWM3"/>